<comment type="caution">
    <text evidence="1">The sequence shown here is derived from an EMBL/GenBank/DDBJ whole genome shotgun (WGS) entry which is preliminary data.</text>
</comment>
<evidence type="ECO:0008006" key="3">
    <source>
        <dbReference type="Google" id="ProtNLM"/>
    </source>
</evidence>
<dbReference type="AlphaFoldDB" id="A0A177MMA8"/>
<evidence type="ECO:0000313" key="2">
    <source>
        <dbReference type="Proteomes" id="UP000077763"/>
    </source>
</evidence>
<sequence length="282" mass="32285">MFLRKGGAMTIKKKRHHYVWQHYLSLWTTDGKIWCLRDGKRFETATVNIGQERYFYKVEELTTQDIEYIMVLAVNQSKGFLRQANEGWVHTFQQVFKSRDAMIAMGISKDNLEELMDLALTNIEEDFHSMIEGESAKYLAKLRAGDIEFLSVEDDRMSFFHFLCVQYLRTKNIKEAILKNMSSIPQLSNINMSGCWSVMRHIFATNMAFSLITGREKYIPVILRTSGTTKFIAGDQPVINTHAVAAGKGNIPKKTEFYYPVSPDIALLITDDPAQVGTGEWA</sequence>
<proteinExistence type="predicted"/>
<dbReference type="Proteomes" id="UP000077763">
    <property type="component" value="Unassembled WGS sequence"/>
</dbReference>
<evidence type="ECO:0000313" key="1">
    <source>
        <dbReference type="EMBL" id="OAI06009.1"/>
    </source>
</evidence>
<gene>
    <name evidence="1" type="ORF">A1353_09975</name>
</gene>
<dbReference type="Pfam" id="PF14022">
    <property type="entry name" value="DUF4238"/>
    <property type="match status" value="1"/>
</dbReference>
<organism evidence="1 2">
    <name type="scientific">Methylomonas methanica</name>
    <dbReference type="NCBI Taxonomy" id="421"/>
    <lineage>
        <taxon>Bacteria</taxon>
        <taxon>Pseudomonadati</taxon>
        <taxon>Pseudomonadota</taxon>
        <taxon>Gammaproteobacteria</taxon>
        <taxon>Methylococcales</taxon>
        <taxon>Methylococcaceae</taxon>
        <taxon>Methylomonas</taxon>
    </lineage>
</organism>
<reference evidence="1 2" key="1">
    <citation type="submission" date="2016-03" db="EMBL/GenBank/DDBJ databases">
        <authorList>
            <person name="Ploux O."/>
        </authorList>
    </citation>
    <scope>NUCLEOTIDE SEQUENCE [LARGE SCALE GENOMIC DNA]</scope>
    <source>
        <strain evidence="1 2">R-45371</strain>
    </source>
</reference>
<dbReference type="InterPro" id="IPR025332">
    <property type="entry name" value="DUF4238"/>
</dbReference>
<dbReference type="EMBL" id="LUUH01000038">
    <property type="protein sequence ID" value="OAI06009.1"/>
    <property type="molecule type" value="Genomic_DNA"/>
</dbReference>
<protein>
    <recommendedName>
        <fullName evidence="3">DUF4238 domain-containing protein</fullName>
    </recommendedName>
</protein>
<accession>A0A177MMA8</accession>
<name>A0A177MMA8_METMH</name>